<dbReference type="InterPro" id="IPR003593">
    <property type="entry name" value="AAA+_ATPase"/>
</dbReference>
<protein>
    <recommendedName>
        <fullName evidence="7">Replication factor C subunit 3</fullName>
    </recommendedName>
</protein>
<dbReference type="GO" id="GO:0005524">
    <property type="term" value="F:ATP binding"/>
    <property type="evidence" value="ECO:0007669"/>
    <property type="project" value="UniProtKB-KW"/>
</dbReference>
<dbReference type="InterPro" id="IPR013748">
    <property type="entry name" value="Rep_factorC_C"/>
</dbReference>
<dbReference type="GO" id="GO:0006271">
    <property type="term" value="P:DNA strand elongation involved in DNA replication"/>
    <property type="evidence" value="ECO:0007669"/>
    <property type="project" value="UniProtKB-ARBA"/>
</dbReference>
<evidence type="ECO:0000256" key="6">
    <source>
        <dbReference type="ARBA" id="ARBA00023242"/>
    </source>
</evidence>
<dbReference type="Gene3D" id="1.10.8.60">
    <property type="match status" value="1"/>
</dbReference>
<comment type="similarity">
    <text evidence="2">Belongs to the activator 1 small subunits family.</text>
</comment>
<evidence type="ECO:0000256" key="4">
    <source>
        <dbReference type="ARBA" id="ARBA00022741"/>
    </source>
</evidence>
<dbReference type="GO" id="GO:0016887">
    <property type="term" value="F:ATP hydrolysis activity"/>
    <property type="evidence" value="ECO:0007669"/>
    <property type="project" value="InterPro"/>
</dbReference>
<evidence type="ECO:0000256" key="8">
    <source>
        <dbReference type="SAM" id="MobiDB-lite"/>
    </source>
</evidence>
<dbReference type="NCBIfam" id="NF001679">
    <property type="entry name" value="PRK00440.1"/>
    <property type="match status" value="1"/>
</dbReference>
<dbReference type="SUPFAM" id="SSF48019">
    <property type="entry name" value="post-AAA+ oligomerization domain-like"/>
    <property type="match status" value="1"/>
</dbReference>
<dbReference type="InterPro" id="IPR047854">
    <property type="entry name" value="RFC_lid"/>
</dbReference>
<dbReference type="SMART" id="SM00382">
    <property type="entry name" value="AAA"/>
    <property type="match status" value="1"/>
</dbReference>
<dbReference type="PANTHER" id="PTHR11669:SF9">
    <property type="entry name" value="REPLICATION FACTOR C SUBUNIT 5"/>
    <property type="match status" value="1"/>
</dbReference>
<sequence>MEEDQVMTDASAFDAFNSKSSKGKVVEHNNATDDTLPWVEKYRPVTLDDLVSHEDITSTIERFIDENRLPHMLLYGPPGTGKTSTILACARKLYGPMWKSMTMELNASDDRGIDVVREQIKNFASTKKIFSSGFKLIILDEADMMTQTAQNALRRVVEKYTKNVRFCIICNYVSKIIPALQSRCTRFRFGPLELSQVDSRLDHIIQNESVKITDEGRKALLQLSKGDMRRALNILQACHAGYEVVDEDAVYNCTGNPHPADIETIVNSMLTEDFTTAYSNISYLKTIKGMALQDILTEVYNYLELIDMPSNARVYVLDKIADVEYKLSTGANEKLQLTSLIGSFRIAAELMQKIKDRILPRSIVSIDIGIRNLAWVELSKDGEILRWAVEDLLVPSPSSSCGEPQTALQVKEEEEDSTEGVESSSLKKPRRRVGVAGSNTKQKKQRVKKPPAPAYDPRAVALRVDKVMRTILQESESVQGIILERQRFRSGGMHTMLDSTFKCGVVEGMIHTWFAFWQHEQERGRVVGGEEEEEQKDKEDACVFIESVPPRAVAVRWGIGASGAKASASDRKKKQALFLDGTAPDIKENDTMSDVMGKEESKSVRIDSIPSTQLPKNLTYRHKKVQSRAIVDNWIYSNPGEKEHVDTIATGMTTESSLPAKFRVRCSPEMREWYSQEQKRDDLSDCLLQAVAWFEWKGRAVQEAVERSMPRPSGAAAAAAAGGIDYSAEKQQPKQRKRRSPCKAGSPSCE</sequence>
<dbReference type="InterPro" id="IPR012337">
    <property type="entry name" value="RNaseH-like_sf"/>
</dbReference>
<keyword evidence="3" id="KW-0235">DNA replication</keyword>
<reference evidence="10" key="1">
    <citation type="submission" date="2021-06" db="EMBL/GenBank/DDBJ databases">
        <title>Genome Sequence of Mortierella hyaline Strain SCG-10, a Cold-Adapted, Nitrate-Reducing Fungus Isolated from Soil in Minnesota, USA.</title>
        <authorList>
            <person name="Aldossari N."/>
        </authorList>
    </citation>
    <scope>NUCLEOTIDE SEQUENCE</scope>
    <source>
        <strain evidence="10">SCG-10</strain>
    </source>
</reference>
<dbReference type="FunFam" id="1.10.8.60:FF:000028">
    <property type="entry name" value="Replication factor C subunit 5"/>
    <property type="match status" value="1"/>
</dbReference>
<dbReference type="InterPro" id="IPR008921">
    <property type="entry name" value="DNA_pol3_clamp-load_cplx_C"/>
</dbReference>
<dbReference type="OrthoDB" id="4199794at2759"/>
<dbReference type="Gene3D" id="3.40.50.300">
    <property type="entry name" value="P-loop containing nucleotide triphosphate hydrolases"/>
    <property type="match status" value="1"/>
</dbReference>
<dbReference type="CDD" id="cd00009">
    <property type="entry name" value="AAA"/>
    <property type="match status" value="1"/>
</dbReference>
<keyword evidence="6" id="KW-0539">Nucleus</keyword>
<dbReference type="GO" id="GO:0006281">
    <property type="term" value="P:DNA repair"/>
    <property type="evidence" value="ECO:0007669"/>
    <property type="project" value="TreeGrafter"/>
</dbReference>
<feature type="domain" description="AAA+ ATPase" evidence="9">
    <location>
        <begin position="68"/>
        <end position="195"/>
    </location>
</feature>
<dbReference type="GO" id="GO:0031390">
    <property type="term" value="C:Ctf18 RFC-like complex"/>
    <property type="evidence" value="ECO:0007669"/>
    <property type="project" value="TreeGrafter"/>
</dbReference>
<dbReference type="InterPro" id="IPR015242">
    <property type="entry name" value="Ydc2_cat"/>
</dbReference>
<feature type="compositionally biased region" description="Low complexity" evidence="8">
    <location>
        <begin position="714"/>
        <end position="723"/>
    </location>
</feature>
<evidence type="ECO:0000256" key="2">
    <source>
        <dbReference type="ARBA" id="ARBA00005378"/>
    </source>
</evidence>
<dbReference type="Gene3D" id="3.30.420.10">
    <property type="entry name" value="Ribonuclease H-like superfamily/Ribonuclease H"/>
    <property type="match status" value="1"/>
</dbReference>
<proteinExistence type="inferred from homology"/>
<evidence type="ECO:0000313" key="10">
    <source>
        <dbReference type="EMBL" id="KAG9068402.1"/>
    </source>
</evidence>
<evidence type="ECO:0000256" key="7">
    <source>
        <dbReference type="ARBA" id="ARBA00070184"/>
    </source>
</evidence>
<keyword evidence="5" id="KW-0067">ATP-binding</keyword>
<dbReference type="AlphaFoldDB" id="A0A9P7XWH9"/>
<dbReference type="InterPro" id="IPR003959">
    <property type="entry name" value="ATPase_AAA_core"/>
</dbReference>
<dbReference type="GO" id="GO:0003677">
    <property type="term" value="F:DNA binding"/>
    <property type="evidence" value="ECO:0007669"/>
    <property type="project" value="InterPro"/>
</dbReference>
<dbReference type="InterPro" id="IPR050238">
    <property type="entry name" value="DNA_Rep/Repair_Clamp_Loader"/>
</dbReference>
<dbReference type="InterPro" id="IPR027417">
    <property type="entry name" value="P-loop_NTPase"/>
</dbReference>
<keyword evidence="11" id="KW-1185">Reference proteome</keyword>
<dbReference type="GO" id="GO:0003689">
    <property type="term" value="F:DNA clamp loader activity"/>
    <property type="evidence" value="ECO:0007669"/>
    <property type="project" value="TreeGrafter"/>
</dbReference>
<dbReference type="PANTHER" id="PTHR11669">
    <property type="entry name" value="REPLICATION FACTOR C / DNA POLYMERASE III GAMMA-TAU SUBUNIT"/>
    <property type="match status" value="1"/>
</dbReference>
<dbReference type="Proteomes" id="UP000707451">
    <property type="component" value="Unassembled WGS sequence"/>
</dbReference>
<evidence type="ECO:0000256" key="1">
    <source>
        <dbReference type="ARBA" id="ARBA00004123"/>
    </source>
</evidence>
<dbReference type="EMBL" id="JAHRHY010000006">
    <property type="protein sequence ID" value="KAG9068402.1"/>
    <property type="molecule type" value="Genomic_DNA"/>
</dbReference>
<keyword evidence="4" id="KW-0547">Nucleotide-binding</keyword>
<dbReference type="SUPFAM" id="SSF52540">
    <property type="entry name" value="P-loop containing nucleoside triphosphate hydrolases"/>
    <property type="match status" value="1"/>
</dbReference>
<evidence type="ECO:0000259" key="9">
    <source>
        <dbReference type="SMART" id="SM00382"/>
    </source>
</evidence>
<feature type="region of interest" description="Disordered" evidence="8">
    <location>
        <begin position="707"/>
        <end position="750"/>
    </location>
</feature>
<dbReference type="SUPFAM" id="SSF53098">
    <property type="entry name" value="Ribonuclease H-like"/>
    <property type="match status" value="1"/>
</dbReference>
<dbReference type="CDD" id="cd18140">
    <property type="entry name" value="HLD_clamp_RFC"/>
    <property type="match status" value="1"/>
</dbReference>
<dbReference type="GO" id="GO:0031391">
    <property type="term" value="C:Elg1 RFC-like complex"/>
    <property type="evidence" value="ECO:0007669"/>
    <property type="project" value="TreeGrafter"/>
</dbReference>
<evidence type="ECO:0000256" key="3">
    <source>
        <dbReference type="ARBA" id="ARBA00022705"/>
    </source>
</evidence>
<accession>A0A9P7XWH9</accession>
<feature type="compositionally biased region" description="Polar residues" evidence="8">
    <location>
        <begin position="396"/>
        <end position="408"/>
    </location>
</feature>
<name>A0A9P7XWH9_9FUNG</name>
<dbReference type="Pfam" id="PF09159">
    <property type="entry name" value="Ydc2-catalyt"/>
    <property type="match status" value="1"/>
</dbReference>
<evidence type="ECO:0000313" key="11">
    <source>
        <dbReference type="Proteomes" id="UP000707451"/>
    </source>
</evidence>
<dbReference type="FunFam" id="3.40.50.300:FF:000129">
    <property type="entry name" value="Replication factor C subunit 5"/>
    <property type="match status" value="1"/>
</dbReference>
<dbReference type="GO" id="GO:0031389">
    <property type="term" value="C:Rad17 RFC-like complex"/>
    <property type="evidence" value="ECO:0007669"/>
    <property type="project" value="TreeGrafter"/>
</dbReference>
<comment type="caution">
    <text evidence="10">The sequence shown here is derived from an EMBL/GenBank/DDBJ whole genome shotgun (WGS) entry which is preliminary data.</text>
</comment>
<feature type="region of interest" description="Disordered" evidence="8">
    <location>
        <begin position="396"/>
        <end position="454"/>
    </location>
</feature>
<comment type="subcellular location">
    <subcellularLocation>
        <location evidence="1">Nucleus</location>
    </subcellularLocation>
</comment>
<evidence type="ECO:0000256" key="5">
    <source>
        <dbReference type="ARBA" id="ARBA00022840"/>
    </source>
</evidence>
<dbReference type="FunFam" id="1.20.272.10:FF:000004">
    <property type="entry name" value="Replication factor C subunit 5"/>
    <property type="match status" value="1"/>
</dbReference>
<dbReference type="GO" id="GO:0005663">
    <property type="term" value="C:DNA replication factor C complex"/>
    <property type="evidence" value="ECO:0007669"/>
    <property type="project" value="TreeGrafter"/>
</dbReference>
<dbReference type="InterPro" id="IPR036397">
    <property type="entry name" value="RNaseH_sf"/>
</dbReference>
<dbReference type="Pfam" id="PF08542">
    <property type="entry name" value="Rep_fac_C"/>
    <property type="match status" value="1"/>
</dbReference>
<dbReference type="Pfam" id="PF00004">
    <property type="entry name" value="AAA"/>
    <property type="match status" value="1"/>
</dbReference>
<gene>
    <name evidence="10" type="ORF">KI688_010670</name>
</gene>
<organism evidence="10 11">
    <name type="scientific">Linnemannia hyalina</name>
    <dbReference type="NCBI Taxonomy" id="64524"/>
    <lineage>
        <taxon>Eukaryota</taxon>
        <taxon>Fungi</taxon>
        <taxon>Fungi incertae sedis</taxon>
        <taxon>Mucoromycota</taxon>
        <taxon>Mortierellomycotina</taxon>
        <taxon>Mortierellomycetes</taxon>
        <taxon>Mortierellales</taxon>
        <taxon>Mortierellaceae</taxon>
        <taxon>Linnemannia</taxon>
    </lineage>
</organism>